<name>A0ABW1QTQ0_9ACTN</name>
<protein>
    <recommendedName>
        <fullName evidence="3">BON domain-containing protein</fullName>
    </recommendedName>
</protein>
<comment type="caution">
    <text evidence="1">The sequence shown here is derived from an EMBL/GenBank/DDBJ whole genome shotgun (WGS) entry which is preliminary data.</text>
</comment>
<dbReference type="RefSeq" id="WP_377036125.1">
    <property type="nucleotide sequence ID" value="NZ_JBHSQL010000017.1"/>
</dbReference>
<proteinExistence type="predicted"/>
<accession>A0ABW1QTQ0</accession>
<sequence>MRYEIVTDGVLSDVSRSALHDRGLDVLARPDGSIALRGEFTGLAELNDVIFALEDFGLGLVSVHQIP</sequence>
<dbReference type="EMBL" id="JBHSQL010000017">
    <property type="protein sequence ID" value="MFC6151295.1"/>
    <property type="molecule type" value="Genomic_DNA"/>
</dbReference>
<evidence type="ECO:0000313" key="1">
    <source>
        <dbReference type="EMBL" id="MFC6151295.1"/>
    </source>
</evidence>
<dbReference type="Proteomes" id="UP001596097">
    <property type="component" value="Unassembled WGS sequence"/>
</dbReference>
<organism evidence="1 2">
    <name type="scientific">Mumia xiangluensis</name>
    <dbReference type="NCBI Taxonomy" id="1678900"/>
    <lineage>
        <taxon>Bacteria</taxon>
        <taxon>Bacillati</taxon>
        <taxon>Actinomycetota</taxon>
        <taxon>Actinomycetes</taxon>
        <taxon>Propionibacteriales</taxon>
        <taxon>Nocardioidaceae</taxon>
        <taxon>Mumia</taxon>
    </lineage>
</organism>
<gene>
    <name evidence="1" type="ORF">ACFPYK_17965</name>
</gene>
<keyword evidence="2" id="KW-1185">Reference proteome</keyword>
<evidence type="ECO:0000313" key="2">
    <source>
        <dbReference type="Proteomes" id="UP001596097"/>
    </source>
</evidence>
<reference evidence="2" key="1">
    <citation type="journal article" date="2019" name="Int. J. Syst. Evol. Microbiol.">
        <title>The Global Catalogue of Microorganisms (GCM) 10K type strain sequencing project: providing services to taxonomists for standard genome sequencing and annotation.</title>
        <authorList>
            <consortium name="The Broad Institute Genomics Platform"/>
            <consortium name="The Broad Institute Genome Sequencing Center for Infectious Disease"/>
            <person name="Wu L."/>
            <person name="Ma J."/>
        </authorList>
    </citation>
    <scope>NUCLEOTIDE SEQUENCE [LARGE SCALE GENOMIC DNA]</scope>
    <source>
        <strain evidence="2">CGMCC 4.7198</strain>
    </source>
</reference>
<evidence type="ECO:0008006" key="3">
    <source>
        <dbReference type="Google" id="ProtNLM"/>
    </source>
</evidence>